<evidence type="ECO:0000256" key="3">
    <source>
        <dbReference type="ARBA" id="ARBA00023125"/>
    </source>
</evidence>
<dbReference type="PANTHER" id="PTHR30346:SF26">
    <property type="entry name" value="HYDROGEN PEROXIDE-INDUCIBLE GENES ACTIVATOR"/>
    <property type="match status" value="1"/>
</dbReference>
<dbReference type="Proteomes" id="UP000236536">
    <property type="component" value="Plasmid pP66_c"/>
</dbReference>
<keyword evidence="7" id="KW-1185">Reference proteome</keyword>
<feature type="domain" description="LysR substrate-binding" evidence="5">
    <location>
        <begin position="2"/>
        <end position="187"/>
    </location>
</feature>
<protein>
    <submittedName>
        <fullName evidence="6">Transcriptional regulator</fullName>
    </submittedName>
</protein>
<dbReference type="CDD" id="cd05466">
    <property type="entry name" value="PBP2_LTTR_substrate"/>
    <property type="match status" value="1"/>
</dbReference>
<evidence type="ECO:0000313" key="7">
    <source>
        <dbReference type="Proteomes" id="UP000236536"/>
    </source>
</evidence>
<evidence type="ECO:0000256" key="4">
    <source>
        <dbReference type="ARBA" id="ARBA00023163"/>
    </source>
</evidence>
<keyword evidence="4" id="KW-0804">Transcription</keyword>
<evidence type="ECO:0000313" key="6">
    <source>
        <dbReference type="EMBL" id="AUQ96974.1"/>
    </source>
</evidence>
<dbReference type="InterPro" id="IPR005119">
    <property type="entry name" value="LysR_subst-bd"/>
</dbReference>
<comment type="similarity">
    <text evidence="1">Belongs to the LysR transcriptional regulatory family.</text>
</comment>
<sequence>MTGALRIGSIGSSASTRLLPRLLGRYQSRFPEIRLAVREIPEAEMAEALKTGMVEVAITLARDDPSLEQLPLADDHLIALLSNDGEWPVQLSPQGLLSLPLIMIKGGSEPLVRAWFARGGLDPDIRHEVQQITSLLALVRAGLSVTLIADLAMPEHYAGLIKVPFDPPAPPEIVLARNASSRHPRLVLPLGKCVGGRRRSISVSLTVRAIRSSLVTIRLKSLR</sequence>
<keyword evidence="2" id="KW-0805">Transcription regulation</keyword>
<dbReference type="PANTHER" id="PTHR30346">
    <property type="entry name" value="TRANSCRIPTIONAL DUAL REGULATOR HCAR-RELATED"/>
    <property type="match status" value="1"/>
</dbReference>
<dbReference type="Gene3D" id="3.40.190.10">
    <property type="entry name" value="Periplasmic binding protein-like II"/>
    <property type="match status" value="2"/>
</dbReference>
<reference evidence="6 7" key="1">
    <citation type="journal article" date="2017" name="Genome Biol. Evol.">
        <title>Trajectories and Drivers of Genome Evolution in Surface-Associated Marine Phaeobacter.</title>
        <authorList>
            <person name="Freese H.M."/>
            <person name="Sikorski J."/>
            <person name="Bunk B."/>
            <person name="Scheuner C."/>
            <person name="Meier-Kolthoff J.P."/>
            <person name="Sproer C."/>
            <person name="Gram L."/>
            <person name="Overmann J."/>
        </authorList>
    </citation>
    <scope>NUCLEOTIDE SEQUENCE [LARGE SCALE GENOMIC DNA]</scope>
    <source>
        <strain evidence="6 7">P66</strain>
    </source>
</reference>
<evidence type="ECO:0000256" key="1">
    <source>
        <dbReference type="ARBA" id="ARBA00009437"/>
    </source>
</evidence>
<reference evidence="6 7" key="2">
    <citation type="journal article" date="2017" name="Int. J. Syst. Evol. Microbiol.">
        <title>Adaptation of Surface-Associated Bacteria to the Open Ocean: A Genomically Distinct Subpopulation of Phaeobacter gallaeciensis Colonizes Pacific Mesozooplankton.</title>
        <authorList>
            <person name="Freese H.M."/>
            <person name="Methner A."/>
            <person name="Overmann J."/>
        </authorList>
    </citation>
    <scope>NUCLEOTIDE SEQUENCE [LARGE SCALE GENOMIC DNA]</scope>
    <source>
        <strain evidence="6 7">P66</strain>
    </source>
</reference>
<organism evidence="6 7">
    <name type="scientific">Phaeobacter inhibens</name>
    <dbReference type="NCBI Taxonomy" id="221822"/>
    <lineage>
        <taxon>Bacteria</taxon>
        <taxon>Pseudomonadati</taxon>
        <taxon>Pseudomonadota</taxon>
        <taxon>Alphaproteobacteria</taxon>
        <taxon>Rhodobacterales</taxon>
        <taxon>Roseobacteraceae</taxon>
        <taxon>Phaeobacter</taxon>
    </lineage>
</organism>
<accession>A0ABN5GU35</accession>
<proteinExistence type="inferred from homology"/>
<dbReference type="RefSeq" id="WP_102875577.1">
    <property type="nucleotide sequence ID" value="NZ_CP010602.1"/>
</dbReference>
<keyword evidence="3" id="KW-0238">DNA-binding</keyword>
<geneLocation type="plasmid" evidence="6 7">
    <name>pP66_c</name>
</geneLocation>
<name>A0ABN5GU35_9RHOB</name>
<evidence type="ECO:0000259" key="5">
    <source>
        <dbReference type="Pfam" id="PF03466"/>
    </source>
</evidence>
<keyword evidence="6" id="KW-0614">Plasmid</keyword>
<gene>
    <name evidence="6" type="ORF">PhaeoP66_04248</name>
</gene>
<dbReference type="EMBL" id="CP010708">
    <property type="protein sequence ID" value="AUQ96974.1"/>
    <property type="molecule type" value="Genomic_DNA"/>
</dbReference>
<dbReference type="Pfam" id="PF03466">
    <property type="entry name" value="LysR_substrate"/>
    <property type="match status" value="1"/>
</dbReference>
<dbReference type="SUPFAM" id="SSF53850">
    <property type="entry name" value="Periplasmic binding protein-like II"/>
    <property type="match status" value="1"/>
</dbReference>
<evidence type="ECO:0000256" key="2">
    <source>
        <dbReference type="ARBA" id="ARBA00023015"/>
    </source>
</evidence>